<feature type="domain" description="DUF6535" evidence="3">
    <location>
        <begin position="64"/>
        <end position="245"/>
    </location>
</feature>
<feature type="compositionally biased region" description="Low complexity" evidence="1">
    <location>
        <begin position="897"/>
        <end position="909"/>
    </location>
</feature>
<feature type="transmembrane region" description="Helical" evidence="2">
    <location>
        <begin position="226"/>
        <end position="244"/>
    </location>
</feature>
<evidence type="ECO:0000313" key="5">
    <source>
        <dbReference type="Proteomes" id="UP000076842"/>
    </source>
</evidence>
<dbReference type="Pfam" id="PF20153">
    <property type="entry name" value="DUF6535"/>
    <property type="match status" value="1"/>
</dbReference>
<organism evidence="4 5">
    <name type="scientific">Calocera cornea HHB12733</name>
    <dbReference type="NCBI Taxonomy" id="1353952"/>
    <lineage>
        <taxon>Eukaryota</taxon>
        <taxon>Fungi</taxon>
        <taxon>Dikarya</taxon>
        <taxon>Basidiomycota</taxon>
        <taxon>Agaricomycotina</taxon>
        <taxon>Dacrymycetes</taxon>
        <taxon>Dacrymycetales</taxon>
        <taxon>Dacrymycetaceae</taxon>
        <taxon>Calocera</taxon>
    </lineage>
</organism>
<accession>A0A165JV47</accession>
<dbReference type="EMBL" id="KV423917">
    <property type="protein sequence ID" value="KZT62311.1"/>
    <property type="molecule type" value="Genomic_DNA"/>
</dbReference>
<evidence type="ECO:0000313" key="4">
    <source>
        <dbReference type="EMBL" id="KZT62311.1"/>
    </source>
</evidence>
<feature type="transmembrane region" description="Helical" evidence="2">
    <location>
        <begin position="250"/>
        <end position="275"/>
    </location>
</feature>
<feature type="compositionally biased region" description="Basic and acidic residues" evidence="1">
    <location>
        <begin position="879"/>
        <end position="890"/>
    </location>
</feature>
<feature type="region of interest" description="Disordered" evidence="1">
    <location>
        <begin position="1"/>
        <end position="39"/>
    </location>
</feature>
<keyword evidence="2" id="KW-0812">Transmembrane</keyword>
<dbReference type="OrthoDB" id="3219854at2759"/>
<evidence type="ECO:0000256" key="1">
    <source>
        <dbReference type="SAM" id="MobiDB-lite"/>
    </source>
</evidence>
<dbReference type="InParanoid" id="A0A165JV47"/>
<evidence type="ECO:0000256" key="2">
    <source>
        <dbReference type="SAM" id="Phobius"/>
    </source>
</evidence>
<name>A0A165JV47_9BASI</name>
<dbReference type="AlphaFoldDB" id="A0A165JV47"/>
<keyword evidence="5" id="KW-1185">Reference proteome</keyword>
<feature type="transmembrane region" description="Helical" evidence="2">
    <location>
        <begin position="157"/>
        <end position="181"/>
    </location>
</feature>
<keyword evidence="2" id="KW-1133">Transmembrane helix</keyword>
<protein>
    <recommendedName>
        <fullName evidence="3">DUF6535 domain-containing protein</fullName>
    </recommendedName>
</protein>
<reference evidence="4 5" key="1">
    <citation type="journal article" date="2016" name="Mol. Biol. Evol.">
        <title>Comparative Genomics of Early-Diverging Mushroom-Forming Fungi Provides Insights into the Origins of Lignocellulose Decay Capabilities.</title>
        <authorList>
            <person name="Nagy L.G."/>
            <person name="Riley R."/>
            <person name="Tritt A."/>
            <person name="Adam C."/>
            <person name="Daum C."/>
            <person name="Floudas D."/>
            <person name="Sun H."/>
            <person name="Yadav J.S."/>
            <person name="Pangilinan J."/>
            <person name="Larsson K.H."/>
            <person name="Matsuura K."/>
            <person name="Barry K."/>
            <person name="Labutti K."/>
            <person name="Kuo R."/>
            <person name="Ohm R.A."/>
            <person name="Bhattacharya S.S."/>
            <person name="Shirouzu T."/>
            <person name="Yoshinaga Y."/>
            <person name="Martin F.M."/>
            <person name="Grigoriev I.V."/>
            <person name="Hibbett D.S."/>
        </authorList>
    </citation>
    <scope>NUCLEOTIDE SEQUENCE [LARGE SCALE GENOMIC DNA]</scope>
    <source>
        <strain evidence="4 5">HHB12733</strain>
    </source>
</reference>
<sequence length="909" mass="101533">MSVAKSQPPPSPPSARAWPSPTDDGDQPPSRLAASKPWERPAIHRQFVNDIPKDLGNGPDAPVWPLYLEKAEQWDRETVEQWDKGMDVLLIFSALFSAVLAAFLVYSLPYLAPDNPSSQLDALATISAQLRAIASGDNTDPPEAYDPPEPFTPSNPILWMNALWLIALVIALYTAVLAMLVKEWVRAYDAHLSPSSVPQAHARERHFRHMGMVAWKVQDIAESLPMYLHMAVLSFVIGLTVYLWSLHSTLAILMTVLTVSGYTGYFMLGVFPLIWPTCPYNSGFTRSFEGILSLFDPHNAVLRLAKATWNNPREAWRTFFEFRTFAEILEIRHSWLQRRAATWIRNNVAKLDTSAFGWLERACQTQGEKEIVLCGWFGWRPYAPLWRMVRENVETVAAAGIRRLSWSGEIEWDKVEPTATKLAIFSTFAPEKFLVSHPPAWHEQLWAGLDEMVFEDEAARQRALALRVWCADEQRVGSQKDTWDGFHGTAVHELVRAVEQPMKTADNNMEQGDGEDQGVSVFATWLIAEDARMDLVRPGRHTVLKSRVRDELLPAMDGMLASSAPVPAPLVAATTALWEAQGSRPQGHQMPSRLSELPELIRDVAWSEPMLLNAQVSPDQELAARSYLLHNLELDHALRILDVLATRFKAEMLVYPDRQAPLPVLDNLQLSRQVDLELAEACIVVLLRHRSTWHQVRFSHLQLIALTSGGSMRTTDATSSAASPSISGQDRLLAPTLSNSHPAHAGVSQDGLRAVCRLAIESPDFTTFVDCARQFSDSSAASFASLLLYNGYSGQYERRVDPILKTGWLDLLREYGFRSVIRGDPELSNAIGDVLMRFSDRNFEYLEKSGVIGIMASDGWQFEGVQDLLDRGRTVGRREDEVAKELEEGRNSSPSYGGPVTGVPPQTGG</sequence>
<gene>
    <name evidence="4" type="ORF">CALCODRAFT_247346</name>
</gene>
<keyword evidence="2" id="KW-0472">Membrane</keyword>
<dbReference type="STRING" id="1353952.A0A165JV47"/>
<evidence type="ECO:0000259" key="3">
    <source>
        <dbReference type="Pfam" id="PF20153"/>
    </source>
</evidence>
<proteinExistence type="predicted"/>
<dbReference type="InterPro" id="IPR045338">
    <property type="entry name" value="DUF6535"/>
</dbReference>
<feature type="region of interest" description="Disordered" evidence="1">
    <location>
        <begin position="879"/>
        <end position="909"/>
    </location>
</feature>
<feature type="transmembrane region" description="Helical" evidence="2">
    <location>
        <begin position="88"/>
        <end position="108"/>
    </location>
</feature>
<dbReference type="Proteomes" id="UP000076842">
    <property type="component" value="Unassembled WGS sequence"/>
</dbReference>